<organism evidence="1">
    <name type="scientific">Anguilla anguilla</name>
    <name type="common">European freshwater eel</name>
    <name type="synonym">Muraena anguilla</name>
    <dbReference type="NCBI Taxonomy" id="7936"/>
    <lineage>
        <taxon>Eukaryota</taxon>
        <taxon>Metazoa</taxon>
        <taxon>Chordata</taxon>
        <taxon>Craniata</taxon>
        <taxon>Vertebrata</taxon>
        <taxon>Euteleostomi</taxon>
        <taxon>Actinopterygii</taxon>
        <taxon>Neopterygii</taxon>
        <taxon>Teleostei</taxon>
        <taxon>Anguilliformes</taxon>
        <taxon>Anguillidae</taxon>
        <taxon>Anguilla</taxon>
    </lineage>
</organism>
<reference evidence="1" key="1">
    <citation type="submission" date="2014-11" db="EMBL/GenBank/DDBJ databases">
        <authorList>
            <person name="Amaro Gonzalez C."/>
        </authorList>
    </citation>
    <scope>NUCLEOTIDE SEQUENCE</scope>
</reference>
<sequence length="25" mass="2632">MSVKPSAFIASAVLLSIVSRQRLAS</sequence>
<protein>
    <submittedName>
        <fullName evidence="1">Uncharacterized protein</fullName>
    </submittedName>
</protein>
<name>A0A0E9TS66_ANGAN</name>
<reference evidence="1" key="2">
    <citation type="journal article" date="2015" name="Fish Shellfish Immunol.">
        <title>Early steps in the European eel (Anguilla anguilla)-Vibrio vulnificus interaction in the gills: Role of the RtxA13 toxin.</title>
        <authorList>
            <person name="Callol A."/>
            <person name="Pajuelo D."/>
            <person name="Ebbesson L."/>
            <person name="Teles M."/>
            <person name="MacKenzie S."/>
            <person name="Amaro C."/>
        </authorList>
    </citation>
    <scope>NUCLEOTIDE SEQUENCE</scope>
</reference>
<dbReference type="EMBL" id="GBXM01052290">
    <property type="protein sequence ID" value="JAH56287.1"/>
    <property type="molecule type" value="Transcribed_RNA"/>
</dbReference>
<dbReference type="AlphaFoldDB" id="A0A0E9TS66"/>
<accession>A0A0E9TS66</accession>
<evidence type="ECO:0000313" key="1">
    <source>
        <dbReference type="EMBL" id="JAH56287.1"/>
    </source>
</evidence>
<proteinExistence type="predicted"/>